<keyword evidence="6 17" id="KW-0349">Heme</keyword>
<feature type="domain" description="Cytochrome f large" evidence="19">
    <location>
        <begin position="37"/>
        <end position="191"/>
    </location>
</feature>
<feature type="binding site" description="covalent" evidence="17">
    <location>
        <position position="60"/>
    </location>
    <ligand>
        <name>heme</name>
        <dbReference type="ChEBI" id="CHEBI:30413"/>
    </ligand>
</feature>
<evidence type="ECO:0000256" key="4">
    <source>
        <dbReference type="ARBA" id="ARBA00022448"/>
    </source>
</evidence>
<dbReference type="FunFam" id="2.60.40.830:FF:000001">
    <property type="entry name" value="Cytochrome f"/>
    <property type="match status" value="1"/>
</dbReference>
<evidence type="ECO:0000256" key="8">
    <source>
        <dbReference type="ARBA" id="ARBA00022723"/>
    </source>
</evidence>
<proteinExistence type="inferred from homology"/>
<comment type="subunit">
    <text evidence="15 17">The 4 large subunits of the cytochrome b6-f complex are cytochrome b6, subunit IV (17 kDa polypeptide, PetD), cytochrome f and the Rieske protein, while the 4 small subunits are PetG, PetL, PetM and PetN. The complex functions as a dimer.</text>
</comment>
<evidence type="ECO:0000256" key="2">
    <source>
        <dbReference type="ARBA" id="ARBA00008923"/>
    </source>
</evidence>
<evidence type="ECO:0000313" key="20">
    <source>
        <dbReference type="EMBL" id="AJO68464.1"/>
    </source>
</evidence>
<dbReference type="EMBL" id="KU179794">
    <property type="protein sequence ID" value="AML79833.1"/>
    <property type="molecule type" value="Genomic_DNA"/>
</dbReference>
<feature type="binding site" description="axial binding residue" evidence="17 18">
    <location>
        <position position="37"/>
    </location>
    <ligand>
        <name>heme</name>
        <dbReference type="ChEBI" id="CHEBI:30413"/>
    </ligand>
    <ligandPart>
        <name>Fe</name>
        <dbReference type="ChEBI" id="CHEBI:18248"/>
    </ligandPart>
</feature>
<feature type="binding site" description="axial binding residue" evidence="17 18">
    <location>
        <position position="61"/>
    </location>
    <ligand>
        <name>heme</name>
        <dbReference type="ChEBI" id="CHEBI:30413"/>
    </ligand>
    <ligandPart>
        <name>Fe</name>
        <dbReference type="ChEBI" id="CHEBI:18248"/>
    </ligandPart>
</feature>
<dbReference type="GO" id="GO:0005506">
    <property type="term" value="F:iron ion binding"/>
    <property type="evidence" value="ECO:0007669"/>
    <property type="project" value="InterPro"/>
</dbReference>
<keyword evidence="14 17" id="KW-0472">Membrane</keyword>
<keyword evidence="13 17" id="KW-0793">Thylakoid</keyword>
<evidence type="ECO:0000256" key="13">
    <source>
        <dbReference type="ARBA" id="ARBA00023078"/>
    </source>
</evidence>
<name>A0A0C5DZI6_GRALE</name>
<evidence type="ECO:0000256" key="1">
    <source>
        <dbReference type="ARBA" id="ARBA00003068"/>
    </source>
</evidence>
<dbReference type="AlphaFoldDB" id="A0A0C5DZI6"/>
<geneLocation type="chloroplast" evidence="20"/>
<dbReference type="EMBL" id="KP330491">
    <property type="protein sequence ID" value="AJO68464.1"/>
    <property type="molecule type" value="Genomic_DNA"/>
</dbReference>
<evidence type="ECO:0000256" key="10">
    <source>
        <dbReference type="ARBA" id="ARBA00022982"/>
    </source>
</evidence>
<dbReference type="InterPro" id="IPR002325">
    <property type="entry name" value="Cyt_f"/>
</dbReference>
<dbReference type="GO" id="GO:0009055">
    <property type="term" value="F:electron transfer activity"/>
    <property type="evidence" value="ECO:0007669"/>
    <property type="project" value="UniProtKB-UniRule"/>
</dbReference>
<dbReference type="SUPFAM" id="SSF49441">
    <property type="entry name" value="Cytochrome f, large domain"/>
    <property type="match status" value="1"/>
</dbReference>
<dbReference type="SUPFAM" id="SSF103431">
    <property type="entry name" value="Cytochrome f subunit of the cytochrome b6f complex, transmembrane anchor"/>
    <property type="match status" value="1"/>
</dbReference>
<dbReference type="PRINTS" id="PR00610">
    <property type="entry name" value="CYTOCHROMEF"/>
</dbReference>
<keyword evidence="5 17" id="KW-0602">Photosynthesis</keyword>
<evidence type="ECO:0000256" key="18">
    <source>
        <dbReference type="PIRSR" id="PIRSR602325-50"/>
    </source>
</evidence>
<dbReference type="PANTHER" id="PTHR33288:SF10">
    <property type="entry name" value="CYTOCHROME F"/>
    <property type="match status" value="1"/>
</dbReference>
<sequence>MNKNYTQYFNTNIRYIIILITSIINLIFMQPVTTHAFPIYAQQGYENPREATGRIVCANCHLAQKAITIETPQTVLPNTVFEAIVKIPYDKNSKQILGNGSKGSLNTGAVIILPEGFKLASKNLLSEQLKEKTNNIYIQPYSTSKDNILVVGPVSGEKNQEIIFPILSPDPSKDKNIHFLKYPIYVGANRGRGQIYPTGDKTNNNTIIASQKGKILSVNILEKGGYNITIEKENGEIYTEAIPVGLEPIVSSGSTVIANQNLTKDPNVGGFGQTESEIVLQSPLRIKNMIAFFFIVTLAQIFFVLKKKQWEKVQAAEINF</sequence>
<reference evidence="21" key="2">
    <citation type="journal article" date="2016" name="Mitochondrial DNA Part B Resour">
        <title>The complete chloroplast genome of Gracilariopsis lemaneiformis, an important economic red alga of the family Gracilariaceae.</title>
        <authorList>
            <person name="Zhang Y."/>
            <person name="Guo Y.-M."/>
            <person name="Li T.-J."/>
            <person name="Chen C.-H."/>
            <person name="Shen K.-N."/>
            <person name="Hsiao C.-D."/>
        </authorList>
    </citation>
    <scope>NUCLEOTIDE SEQUENCE</scope>
</reference>
<feature type="binding site" description="covalent" evidence="17 18">
    <location>
        <position position="57"/>
    </location>
    <ligand>
        <name>heme</name>
        <dbReference type="ChEBI" id="CHEBI:30413"/>
    </ligand>
</feature>
<keyword evidence="12 17" id="KW-0408">Iron</keyword>
<keyword evidence="20" id="KW-0934">Plastid</keyword>
<keyword evidence="11 17" id="KW-1133">Transmembrane helix</keyword>
<keyword evidence="10 17" id="KW-0249">Electron transport</keyword>
<dbReference type="Gene3D" id="2.60.40.830">
    <property type="entry name" value="Cytochrome f large domain"/>
    <property type="match status" value="1"/>
</dbReference>
<evidence type="ECO:0000256" key="16">
    <source>
        <dbReference type="ARBA" id="ARBA00046266"/>
    </source>
</evidence>
<keyword evidence="4 17" id="KW-0813">Transport</keyword>
<evidence type="ECO:0000256" key="17">
    <source>
        <dbReference type="HAMAP-Rule" id="MF_00610"/>
    </source>
</evidence>
<dbReference type="Pfam" id="PF01333">
    <property type="entry name" value="Apocytochr_F_C"/>
    <property type="match status" value="1"/>
</dbReference>
<gene>
    <name evidence="17 20" type="primary">petA</name>
</gene>
<dbReference type="PANTHER" id="PTHR33288">
    <property type="match status" value="1"/>
</dbReference>
<dbReference type="InterPro" id="IPR011054">
    <property type="entry name" value="Rudment_hybrid_motif"/>
</dbReference>
<accession>A0A0C5DZI6</accession>
<comment type="subcellular location">
    <subcellularLocation>
        <location evidence="16">Plastid thylakoid membrane</location>
        <topology evidence="16">Single-pass membrane protein</topology>
    </subcellularLocation>
    <subcellularLocation>
        <location evidence="17">Plastid</location>
        <location evidence="17">Chloroplast thylakoid membrane</location>
        <topology evidence="17">Single-pass membrane protein</topology>
    </subcellularLocation>
</comment>
<dbReference type="GeneID" id="26995328"/>
<evidence type="ECO:0000256" key="14">
    <source>
        <dbReference type="ARBA" id="ARBA00023136"/>
    </source>
</evidence>
<evidence type="ECO:0000256" key="7">
    <source>
        <dbReference type="ARBA" id="ARBA00022692"/>
    </source>
</evidence>
<evidence type="ECO:0000256" key="12">
    <source>
        <dbReference type="ARBA" id="ARBA00023004"/>
    </source>
</evidence>
<evidence type="ECO:0000256" key="6">
    <source>
        <dbReference type="ARBA" id="ARBA00022617"/>
    </source>
</evidence>
<dbReference type="GO" id="GO:0015979">
    <property type="term" value="P:photosynthesis"/>
    <property type="evidence" value="ECO:0007669"/>
    <property type="project" value="UniProtKB-UniRule"/>
</dbReference>
<dbReference type="RefSeq" id="YP_009237771.1">
    <property type="nucleotide sequence ID" value="NC_029644.1"/>
</dbReference>
<dbReference type="PROSITE" id="PS51010">
    <property type="entry name" value="CYTF"/>
    <property type="match status" value="1"/>
</dbReference>
<dbReference type="GO" id="GO:0020037">
    <property type="term" value="F:heme binding"/>
    <property type="evidence" value="ECO:0007669"/>
    <property type="project" value="InterPro"/>
</dbReference>
<dbReference type="SUPFAM" id="SSF51246">
    <property type="entry name" value="Rudiment single hybrid motif"/>
    <property type="match status" value="1"/>
</dbReference>
<evidence type="ECO:0000256" key="3">
    <source>
        <dbReference type="ARBA" id="ARBA00013528"/>
    </source>
</evidence>
<keyword evidence="8 17" id="KW-0479">Metal-binding</keyword>
<dbReference type="GO" id="GO:0009535">
    <property type="term" value="C:chloroplast thylakoid membrane"/>
    <property type="evidence" value="ECO:0007669"/>
    <property type="project" value="UniProtKB-SubCell"/>
</dbReference>
<evidence type="ECO:0000256" key="5">
    <source>
        <dbReference type="ARBA" id="ARBA00022531"/>
    </source>
</evidence>
<evidence type="ECO:0000256" key="15">
    <source>
        <dbReference type="ARBA" id="ARBA00025834"/>
    </source>
</evidence>
<keyword evidence="20" id="KW-0150">Chloroplast</keyword>
<evidence type="ECO:0000259" key="19">
    <source>
        <dbReference type="Pfam" id="PF16639"/>
    </source>
</evidence>
<protein>
    <recommendedName>
        <fullName evidence="3 17">Cytochrome f</fullName>
    </recommendedName>
</protein>
<organism evidence="20">
    <name type="scientific">Gracilariopsis lemaneiformis</name>
    <name type="common">Red alga</name>
    <name type="synonym">Gracilaria lemaneiformis</name>
    <dbReference type="NCBI Taxonomy" id="2782"/>
    <lineage>
        <taxon>Eukaryota</taxon>
        <taxon>Rhodophyta</taxon>
        <taxon>Florideophyceae</taxon>
        <taxon>Rhodymeniophycidae</taxon>
        <taxon>Gracilariales</taxon>
        <taxon>Gracilariaceae</taxon>
        <taxon>Gracilariopsis</taxon>
    </lineage>
</organism>
<comment type="function">
    <text evidence="1 17">Component of the cytochrome b6-f complex, which mediates electron transfer between photosystem II (PSII) and photosystem I (PSI), cyclic electron flow around PSI, and state transitions.</text>
</comment>
<keyword evidence="7 17" id="KW-0812">Transmembrane</keyword>
<dbReference type="Pfam" id="PF16639">
    <property type="entry name" value="Apocytochr_F_N"/>
    <property type="match status" value="1"/>
</dbReference>
<evidence type="ECO:0000313" key="21">
    <source>
        <dbReference type="EMBL" id="AML79833.1"/>
    </source>
</evidence>
<reference evidence="20" key="1">
    <citation type="submission" date="2014-12" db="EMBL/GenBank/DDBJ databases">
        <title>The complete chloroplast genome of Gracilariopsis lemaneiformis.</title>
        <authorList>
            <person name="Bi G."/>
            <person name="Du Q."/>
            <person name="Sui Z."/>
            <person name="Mao Y."/>
        </authorList>
    </citation>
    <scope>NUCLEOTIDE SEQUENCE</scope>
</reference>
<comment type="cofactor">
    <cofactor evidence="17 18">
        <name>heme</name>
        <dbReference type="ChEBI" id="CHEBI:30413"/>
    </cofactor>
    <text evidence="17 18">Binds 1 heme group covalently.</text>
</comment>
<keyword evidence="9 17" id="KW-0732">Signal</keyword>
<dbReference type="Gene3D" id="2.40.50.100">
    <property type="match status" value="1"/>
</dbReference>
<evidence type="ECO:0000256" key="11">
    <source>
        <dbReference type="ARBA" id="ARBA00022989"/>
    </source>
</evidence>
<evidence type="ECO:0000256" key="9">
    <source>
        <dbReference type="ARBA" id="ARBA00022729"/>
    </source>
</evidence>
<dbReference type="InterPro" id="IPR024094">
    <property type="entry name" value="Cyt_f_lg_dom"/>
</dbReference>
<feature type="binding site" description="axial binding residue" evidence="18">
    <location>
        <position position="60"/>
    </location>
    <ligand>
        <name>heme</name>
        <dbReference type="ChEBI" id="CHEBI:30413"/>
    </ligand>
    <ligandPart>
        <name>Fe</name>
        <dbReference type="ChEBI" id="CHEBI:18248"/>
    </ligandPart>
</feature>
<dbReference type="HAMAP" id="MF_00610">
    <property type="entry name" value="Cytb6_f_cytF"/>
    <property type="match status" value="1"/>
</dbReference>
<dbReference type="InterPro" id="IPR024058">
    <property type="entry name" value="Cyt-f_TM"/>
</dbReference>
<comment type="similarity">
    <text evidence="2 17">Belongs to the cytochrome f family.</text>
</comment>
<feature type="transmembrane region" description="Helical" evidence="17">
    <location>
        <begin position="12"/>
        <end position="29"/>
    </location>
</feature>
<dbReference type="Gene3D" id="1.20.5.700">
    <property type="entry name" value="Single helix bin"/>
    <property type="match status" value="1"/>
</dbReference>
<dbReference type="InterPro" id="IPR036826">
    <property type="entry name" value="Cyt_f_lg_dom_sf"/>
</dbReference>
<feature type="transmembrane region" description="Helical" evidence="17">
    <location>
        <begin position="289"/>
        <end position="305"/>
    </location>
</feature>
<comment type="caution">
    <text evidence="17">Lacks conserved residue(s) required for the propagation of feature annotation.</text>
</comment>